<protein>
    <submittedName>
        <fullName evidence="1">Uncharacterized protein</fullName>
    </submittedName>
</protein>
<keyword evidence="2" id="KW-1185">Reference proteome</keyword>
<accession>A0A0D0B6W2</accession>
<reference evidence="2" key="2">
    <citation type="submission" date="2015-01" db="EMBL/GenBank/DDBJ databases">
        <title>Evolutionary Origins and Diversification of the Mycorrhizal Mutualists.</title>
        <authorList>
            <consortium name="DOE Joint Genome Institute"/>
            <consortium name="Mycorrhizal Genomics Consortium"/>
            <person name="Kohler A."/>
            <person name="Kuo A."/>
            <person name="Nagy L.G."/>
            <person name="Floudas D."/>
            <person name="Copeland A."/>
            <person name="Barry K.W."/>
            <person name="Cichocki N."/>
            <person name="Veneault-Fourrey C."/>
            <person name="LaButti K."/>
            <person name="Lindquist E.A."/>
            <person name="Lipzen A."/>
            <person name="Lundell T."/>
            <person name="Morin E."/>
            <person name="Murat C."/>
            <person name="Riley R."/>
            <person name="Ohm R."/>
            <person name="Sun H."/>
            <person name="Tunlid A."/>
            <person name="Henrissat B."/>
            <person name="Grigoriev I.V."/>
            <person name="Hibbett D.S."/>
            <person name="Martin F."/>
        </authorList>
    </citation>
    <scope>NUCLEOTIDE SEQUENCE [LARGE SCALE GENOMIC DNA]</scope>
    <source>
        <strain evidence="2">UH-Slu-Lm8-n1</strain>
    </source>
</reference>
<dbReference type="HOGENOM" id="CLU_2298508_0_0_1"/>
<reference evidence="1 2" key="1">
    <citation type="submission" date="2014-04" db="EMBL/GenBank/DDBJ databases">
        <authorList>
            <consortium name="DOE Joint Genome Institute"/>
            <person name="Kuo A."/>
            <person name="Ruytinx J."/>
            <person name="Rineau F."/>
            <person name="Colpaert J."/>
            <person name="Kohler A."/>
            <person name="Nagy L.G."/>
            <person name="Floudas D."/>
            <person name="Copeland A."/>
            <person name="Barry K.W."/>
            <person name="Cichocki N."/>
            <person name="Veneault-Fourrey C."/>
            <person name="LaButti K."/>
            <person name="Lindquist E.A."/>
            <person name="Lipzen A."/>
            <person name="Lundell T."/>
            <person name="Morin E."/>
            <person name="Murat C."/>
            <person name="Sun H."/>
            <person name="Tunlid A."/>
            <person name="Henrissat B."/>
            <person name="Grigoriev I.V."/>
            <person name="Hibbett D.S."/>
            <person name="Martin F."/>
            <person name="Nordberg H.P."/>
            <person name="Cantor M.N."/>
            <person name="Hua S.X."/>
        </authorList>
    </citation>
    <scope>NUCLEOTIDE SEQUENCE [LARGE SCALE GENOMIC DNA]</scope>
    <source>
        <strain evidence="1 2">UH-Slu-Lm8-n1</strain>
    </source>
</reference>
<evidence type="ECO:0000313" key="2">
    <source>
        <dbReference type="Proteomes" id="UP000054485"/>
    </source>
</evidence>
<proteinExistence type="predicted"/>
<gene>
    <name evidence="1" type="ORF">CY34DRAFT_801448</name>
</gene>
<dbReference type="AlphaFoldDB" id="A0A0D0B6W2"/>
<organism evidence="1 2">
    <name type="scientific">Suillus luteus UH-Slu-Lm8-n1</name>
    <dbReference type="NCBI Taxonomy" id="930992"/>
    <lineage>
        <taxon>Eukaryota</taxon>
        <taxon>Fungi</taxon>
        <taxon>Dikarya</taxon>
        <taxon>Basidiomycota</taxon>
        <taxon>Agaricomycotina</taxon>
        <taxon>Agaricomycetes</taxon>
        <taxon>Agaricomycetidae</taxon>
        <taxon>Boletales</taxon>
        <taxon>Suillineae</taxon>
        <taxon>Suillaceae</taxon>
        <taxon>Suillus</taxon>
    </lineage>
</organism>
<sequence length="101" mass="10944">MAVVPALIMQDLYCKSLSATSASPCILPSHASDLRVKRFNVQPQAHGEPPTSPNTFQGDCRRLFRAFCLPTFSSGSAISAWHEGSFCTRGDGRESEQLCPA</sequence>
<dbReference type="EMBL" id="KN835171">
    <property type="protein sequence ID" value="KIK45524.1"/>
    <property type="molecule type" value="Genomic_DNA"/>
</dbReference>
<dbReference type="Proteomes" id="UP000054485">
    <property type="component" value="Unassembled WGS sequence"/>
</dbReference>
<dbReference type="InParanoid" id="A0A0D0B6W2"/>
<name>A0A0D0B6W2_9AGAM</name>
<evidence type="ECO:0000313" key="1">
    <source>
        <dbReference type="EMBL" id="KIK45524.1"/>
    </source>
</evidence>
<feature type="non-terminal residue" evidence="1">
    <location>
        <position position="101"/>
    </location>
</feature>